<gene>
    <name evidence="2" type="ORF">L873DRAFT_1819627</name>
</gene>
<evidence type="ECO:0000256" key="1">
    <source>
        <dbReference type="SAM" id="SignalP"/>
    </source>
</evidence>
<dbReference type="AlphaFoldDB" id="A0A3N4IZ86"/>
<dbReference type="EMBL" id="ML120499">
    <property type="protein sequence ID" value="RPA91309.1"/>
    <property type="molecule type" value="Genomic_DNA"/>
</dbReference>
<evidence type="ECO:0000313" key="2">
    <source>
        <dbReference type="EMBL" id="RPA91309.1"/>
    </source>
</evidence>
<keyword evidence="1" id="KW-0732">Signal</keyword>
<feature type="signal peptide" evidence="1">
    <location>
        <begin position="1"/>
        <end position="28"/>
    </location>
</feature>
<name>A0A3N4IZ86_9PEZI</name>
<protein>
    <submittedName>
        <fullName evidence="2">Uncharacterized protein</fullName>
    </submittedName>
</protein>
<organism evidence="2 3">
    <name type="scientific">Choiromyces venosus 120613-1</name>
    <dbReference type="NCBI Taxonomy" id="1336337"/>
    <lineage>
        <taxon>Eukaryota</taxon>
        <taxon>Fungi</taxon>
        <taxon>Dikarya</taxon>
        <taxon>Ascomycota</taxon>
        <taxon>Pezizomycotina</taxon>
        <taxon>Pezizomycetes</taxon>
        <taxon>Pezizales</taxon>
        <taxon>Tuberaceae</taxon>
        <taxon>Choiromyces</taxon>
    </lineage>
</organism>
<feature type="chain" id="PRO_5018200562" evidence="1">
    <location>
        <begin position="29"/>
        <end position="69"/>
    </location>
</feature>
<accession>A0A3N4IZ86</accession>
<evidence type="ECO:0000313" key="3">
    <source>
        <dbReference type="Proteomes" id="UP000276215"/>
    </source>
</evidence>
<reference evidence="2 3" key="1">
    <citation type="journal article" date="2018" name="Nat. Ecol. Evol.">
        <title>Pezizomycetes genomes reveal the molecular basis of ectomycorrhizal truffle lifestyle.</title>
        <authorList>
            <person name="Murat C."/>
            <person name="Payen T."/>
            <person name="Noel B."/>
            <person name="Kuo A."/>
            <person name="Morin E."/>
            <person name="Chen J."/>
            <person name="Kohler A."/>
            <person name="Krizsan K."/>
            <person name="Balestrini R."/>
            <person name="Da Silva C."/>
            <person name="Montanini B."/>
            <person name="Hainaut M."/>
            <person name="Levati E."/>
            <person name="Barry K.W."/>
            <person name="Belfiori B."/>
            <person name="Cichocki N."/>
            <person name="Clum A."/>
            <person name="Dockter R.B."/>
            <person name="Fauchery L."/>
            <person name="Guy J."/>
            <person name="Iotti M."/>
            <person name="Le Tacon F."/>
            <person name="Lindquist E.A."/>
            <person name="Lipzen A."/>
            <person name="Malagnac F."/>
            <person name="Mello A."/>
            <person name="Molinier V."/>
            <person name="Miyauchi S."/>
            <person name="Poulain J."/>
            <person name="Riccioni C."/>
            <person name="Rubini A."/>
            <person name="Sitrit Y."/>
            <person name="Splivallo R."/>
            <person name="Traeger S."/>
            <person name="Wang M."/>
            <person name="Zifcakova L."/>
            <person name="Wipf D."/>
            <person name="Zambonelli A."/>
            <person name="Paolocci F."/>
            <person name="Nowrousian M."/>
            <person name="Ottonello S."/>
            <person name="Baldrian P."/>
            <person name="Spatafora J.W."/>
            <person name="Henrissat B."/>
            <person name="Nagy L.G."/>
            <person name="Aury J.M."/>
            <person name="Wincker P."/>
            <person name="Grigoriev I.V."/>
            <person name="Bonfante P."/>
            <person name="Martin F.M."/>
        </authorList>
    </citation>
    <scope>NUCLEOTIDE SEQUENCE [LARGE SCALE GENOMIC DNA]</scope>
    <source>
        <strain evidence="2 3">120613-1</strain>
    </source>
</reference>
<sequence>MLGSSIPFVFAPLLVTLFLLFHSCPIFSQQSIFICCKFKVDYDSDDECSDVEDFDEEASDASSSYGAIP</sequence>
<dbReference type="Proteomes" id="UP000276215">
    <property type="component" value="Unassembled WGS sequence"/>
</dbReference>
<proteinExistence type="predicted"/>
<keyword evidence="3" id="KW-1185">Reference proteome</keyword>